<proteinExistence type="predicted"/>
<dbReference type="Proteomes" id="UP001260980">
    <property type="component" value="Unassembled WGS sequence"/>
</dbReference>
<keyword evidence="2" id="KW-1185">Reference proteome</keyword>
<reference evidence="1 2" key="1">
    <citation type="submission" date="2023-10" db="EMBL/GenBank/DDBJ databases">
        <title>Paenibacillus strain PFR10 Genome sequencing and assembly.</title>
        <authorList>
            <person name="Kim I."/>
        </authorList>
    </citation>
    <scope>NUCLEOTIDE SEQUENCE [LARGE SCALE GENOMIC DNA]</scope>
    <source>
        <strain evidence="1 2">PFR10</strain>
    </source>
</reference>
<dbReference type="EMBL" id="JAWCUD010000011">
    <property type="protein sequence ID" value="MDU0204821.1"/>
    <property type="molecule type" value="Genomic_DNA"/>
</dbReference>
<accession>A0ABU3RKM2</accession>
<dbReference type="RefSeq" id="WP_315954794.1">
    <property type="nucleotide sequence ID" value="NZ_JAWCUD010000011.1"/>
</dbReference>
<comment type="caution">
    <text evidence="1">The sequence shown here is derived from an EMBL/GenBank/DDBJ whole genome shotgun (WGS) entry which is preliminary data.</text>
</comment>
<name>A0ABU3RKM2_9BACL</name>
<gene>
    <name evidence="1" type="ORF">RQP52_27440</name>
</gene>
<sequence length="83" mass="9785">MLIQAAVVPCSSRVLLTYEFCSKRKWGKDALNCLFNRARDKEIEYHDKFYAEIKLFQPGSWLSRPVKVVLDNLMQIEKTIFRS</sequence>
<evidence type="ECO:0000313" key="1">
    <source>
        <dbReference type="EMBL" id="MDU0204821.1"/>
    </source>
</evidence>
<evidence type="ECO:0000313" key="2">
    <source>
        <dbReference type="Proteomes" id="UP001260980"/>
    </source>
</evidence>
<organism evidence="1 2">
    <name type="scientific">Paenibacillus violae</name>
    <dbReference type="NCBI Taxonomy" id="3077234"/>
    <lineage>
        <taxon>Bacteria</taxon>
        <taxon>Bacillati</taxon>
        <taxon>Bacillota</taxon>
        <taxon>Bacilli</taxon>
        <taxon>Bacillales</taxon>
        <taxon>Paenibacillaceae</taxon>
        <taxon>Paenibacillus</taxon>
    </lineage>
</organism>
<protein>
    <submittedName>
        <fullName evidence="1">Uncharacterized protein</fullName>
    </submittedName>
</protein>